<comment type="caution">
    <text evidence="2">The sequence shown here is derived from an EMBL/GenBank/DDBJ whole genome shotgun (WGS) entry which is preliminary data.</text>
</comment>
<evidence type="ECO:0000313" key="2">
    <source>
        <dbReference type="EMBL" id="PMP10224.1"/>
    </source>
</evidence>
<dbReference type="EMBL" id="MDBO01000075">
    <property type="protein sequence ID" value="PMP10224.1"/>
    <property type="molecule type" value="Genomic_DNA"/>
</dbReference>
<organism evidence="2 3">
    <name type="scientific">Vibrio breoganii</name>
    <dbReference type="NCBI Taxonomy" id="553239"/>
    <lineage>
        <taxon>Bacteria</taxon>
        <taxon>Pseudomonadati</taxon>
        <taxon>Pseudomonadota</taxon>
        <taxon>Gammaproteobacteria</taxon>
        <taxon>Vibrionales</taxon>
        <taxon>Vibrionaceae</taxon>
        <taxon>Vibrio</taxon>
    </lineage>
</organism>
<feature type="region of interest" description="Disordered" evidence="1">
    <location>
        <begin position="78"/>
        <end position="110"/>
    </location>
</feature>
<reference evidence="3" key="1">
    <citation type="submission" date="2016-07" db="EMBL/GenBank/DDBJ databases">
        <title>Nontailed viruses are major unrecognized killers of bacteria in the ocean.</title>
        <authorList>
            <person name="Kauffman K."/>
            <person name="Hussain F."/>
            <person name="Yang J."/>
            <person name="Arevalo P."/>
            <person name="Brown J."/>
            <person name="Cutler M."/>
            <person name="Kelly L."/>
            <person name="Polz M.F."/>
        </authorList>
    </citation>
    <scope>NUCLEOTIDE SEQUENCE [LARGE SCALE GENOMIC DNA]</scope>
    <source>
        <strain evidence="3">10N.222.49.A5</strain>
    </source>
</reference>
<protein>
    <recommendedName>
        <fullName evidence="4">Terminase</fullName>
    </recommendedName>
</protein>
<proteinExistence type="predicted"/>
<dbReference type="AlphaFoldDB" id="A0AAP8SWK5"/>
<evidence type="ECO:0000256" key="1">
    <source>
        <dbReference type="SAM" id="MobiDB-lite"/>
    </source>
</evidence>
<evidence type="ECO:0000313" key="3">
    <source>
        <dbReference type="Proteomes" id="UP000235611"/>
    </source>
</evidence>
<dbReference type="Proteomes" id="UP000235611">
    <property type="component" value="Unassembled WGS sequence"/>
</dbReference>
<gene>
    <name evidence="2" type="ORF">BCS93_11150</name>
</gene>
<evidence type="ECO:0008006" key="4">
    <source>
        <dbReference type="Google" id="ProtNLM"/>
    </source>
</evidence>
<feature type="compositionally biased region" description="Polar residues" evidence="1">
    <location>
        <begin position="92"/>
        <end position="102"/>
    </location>
</feature>
<accession>A0AAP8SWK5</accession>
<dbReference type="RefSeq" id="WP_102477780.1">
    <property type="nucleotide sequence ID" value="NZ_MDBO01000075.1"/>
</dbReference>
<sequence>MPRVNWKHVQQQFENEREKHGLSLRQYCDKYAYSYSTARKHVKVKKEQEQRAEQEQKSEQIGTKTELCLKSTNECDEQPTTIHVETSKPNRPEQFNRSGNPNPANPFRKGNQVARKHGFYSDSLTEEQRQLEEQAGILDVEDELKLCRLQSRSLLDCITHCQNDIKNANSVEERVSLYEQLTRFQALAERSVARIESLIATHSKLRLDVVNEIKTSEDTLRIQQATRKLGYEADKLSKEVGGNSSPLADIYDDIVTKDSSKGMLS</sequence>
<name>A0AAP8SWK5_9VIBR</name>